<dbReference type="InterPro" id="IPR000418">
    <property type="entry name" value="Ets_dom"/>
</dbReference>
<evidence type="ECO:0000256" key="1">
    <source>
        <dbReference type="ARBA" id="ARBA00005562"/>
    </source>
</evidence>
<evidence type="ECO:0000256" key="4">
    <source>
        <dbReference type="SAM" id="MobiDB-lite"/>
    </source>
</evidence>
<dbReference type="GO" id="GO:0030154">
    <property type="term" value="P:cell differentiation"/>
    <property type="evidence" value="ECO:0007669"/>
    <property type="project" value="TreeGrafter"/>
</dbReference>
<keyword evidence="7" id="KW-1185">Reference proteome</keyword>
<dbReference type="InterPro" id="IPR036390">
    <property type="entry name" value="WH_DNA-bd_sf"/>
</dbReference>
<dbReference type="GO" id="GO:0005634">
    <property type="term" value="C:nucleus"/>
    <property type="evidence" value="ECO:0007669"/>
    <property type="project" value="UniProtKB-SubCell"/>
</dbReference>
<dbReference type="SMART" id="SM00413">
    <property type="entry name" value="ETS"/>
    <property type="match status" value="1"/>
</dbReference>
<evidence type="ECO:0000256" key="3">
    <source>
        <dbReference type="RuleBase" id="RU004019"/>
    </source>
</evidence>
<reference evidence="6" key="1">
    <citation type="submission" date="2021-02" db="EMBL/GenBank/DDBJ databases">
        <authorList>
            <person name="Nowell W R."/>
        </authorList>
    </citation>
    <scope>NUCLEOTIDE SEQUENCE</scope>
    <source>
        <strain evidence="6">Ploen Becks lab</strain>
    </source>
</reference>
<comment type="caution">
    <text evidence="6">The sequence shown here is derived from an EMBL/GenBank/DDBJ whole genome shotgun (WGS) entry which is preliminary data.</text>
</comment>
<dbReference type="SUPFAM" id="SSF46785">
    <property type="entry name" value="Winged helix' DNA-binding domain"/>
    <property type="match status" value="1"/>
</dbReference>
<evidence type="ECO:0000259" key="5">
    <source>
        <dbReference type="PROSITE" id="PS50061"/>
    </source>
</evidence>
<dbReference type="InterPro" id="IPR036388">
    <property type="entry name" value="WH-like_DNA-bd_sf"/>
</dbReference>
<dbReference type="InterPro" id="IPR046328">
    <property type="entry name" value="ETS_fam"/>
</dbReference>
<organism evidence="6 7">
    <name type="scientific">Brachionus calyciflorus</name>
    <dbReference type="NCBI Taxonomy" id="104777"/>
    <lineage>
        <taxon>Eukaryota</taxon>
        <taxon>Metazoa</taxon>
        <taxon>Spiralia</taxon>
        <taxon>Gnathifera</taxon>
        <taxon>Rotifera</taxon>
        <taxon>Eurotatoria</taxon>
        <taxon>Monogononta</taxon>
        <taxon>Pseudotrocha</taxon>
        <taxon>Ploima</taxon>
        <taxon>Brachionidae</taxon>
        <taxon>Brachionus</taxon>
    </lineage>
</organism>
<proteinExistence type="inferred from homology"/>
<dbReference type="GO" id="GO:0043565">
    <property type="term" value="F:sequence-specific DNA binding"/>
    <property type="evidence" value="ECO:0007669"/>
    <property type="project" value="InterPro"/>
</dbReference>
<feature type="compositionally biased region" description="Basic and acidic residues" evidence="4">
    <location>
        <begin position="283"/>
        <end position="296"/>
    </location>
</feature>
<dbReference type="Pfam" id="PF00178">
    <property type="entry name" value="Ets"/>
    <property type="match status" value="1"/>
</dbReference>
<keyword evidence="3" id="KW-0539">Nucleus</keyword>
<evidence type="ECO:0000313" key="7">
    <source>
        <dbReference type="Proteomes" id="UP000663879"/>
    </source>
</evidence>
<dbReference type="PANTHER" id="PTHR11849:SF191">
    <property type="entry name" value="ECDYSONE-INDUCED PROTEIN 74EF ISOFORM B"/>
    <property type="match status" value="1"/>
</dbReference>
<dbReference type="PROSITE" id="PS50061">
    <property type="entry name" value="ETS_DOMAIN_3"/>
    <property type="match status" value="1"/>
</dbReference>
<comment type="similarity">
    <text evidence="1 3">Belongs to the ETS family.</text>
</comment>
<evidence type="ECO:0000313" key="6">
    <source>
        <dbReference type="EMBL" id="CAF0888778.1"/>
    </source>
</evidence>
<comment type="subcellular location">
    <subcellularLocation>
        <location evidence="3">Nucleus</location>
    </subcellularLocation>
</comment>
<gene>
    <name evidence="6" type="ORF">OXX778_LOCUS10796</name>
</gene>
<feature type="region of interest" description="Disordered" evidence="4">
    <location>
        <begin position="267"/>
        <end position="300"/>
    </location>
</feature>
<protein>
    <recommendedName>
        <fullName evidence="5">ETS domain-containing protein</fullName>
    </recommendedName>
</protein>
<keyword evidence="2 3" id="KW-0238">DNA-binding</keyword>
<dbReference type="EMBL" id="CAJNOC010001756">
    <property type="protein sequence ID" value="CAF0888778.1"/>
    <property type="molecule type" value="Genomic_DNA"/>
</dbReference>
<feature type="compositionally biased region" description="Polar residues" evidence="4">
    <location>
        <begin position="269"/>
        <end position="280"/>
    </location>
</feature>
<dbReference type="PRINTS" id="PR00454">
    <property type="entry name" value="ETSDOMAIN"/>
</dbReference>
<dbReference type="PANTHER" id="PTHR11849">
    <property type="entry name" value="ETS"/>
    <property type="match status" value="1"/>
</dbReference>
<dbReference type="Proteomes" id="UP000663879">
    <property type="component" value="Unassembled WGS sequence"/>
</dbReference>
<accession>A0A813YRR6</accession>
<feature type="domain" description="ETS" evidence="5">
    <location>
        <begin position="307"/>
        <end position="386"/>
    </location>
</feature>
<evidence type="ECO:0000256" key="2">
    <source>
        <dbReference type="ARBA" id="ARBA00023125"/>
    </source>
</evidence>
<sequence>MINYTEDKVPGSDMSSFYNSNLYKRFNNDLTEQKPSVTESELSEYFFLSKREVDPIENYETPKPTSSRRLKPVANKILRKQESNYPDQTNLYNNYNEACKQEPIVQSQINDYINTLQNYNYLNTLNQHSNLLKYRQSLSENTNQSENWEQQQQLQLQLQQAEFQKNLSQYFIYLISHITNKQNTENNDFMEKYREYAIQQQQQQQQQQQLSQINSLEYIKLLSRAYPDLLSYNNQTSKLTDNSTEFNQDNSNKFEKSFVPYKKRHFSLNDEQSSTSNDSILNEPKEKPVRQKKEVDPNQPKKIKRCPHVWQFCADLLDNENFNPAIIKWLNKDKGIFKIVKPDKVADLWGAQKNRKSDKKMNYEKMARGMRYSRREGFFKKLDKEKNKPNEYGKQLVFQFSDKVVRDFEWKWSFST</sequence>
<dbReference type="OrthoDB" id="5961210at2759"/>
<name>A0A813YRR6_9BILA</name>
<dbReference type="AlphaFoldDB" id="A0A813YRR6"/>
<dbReference type="Gene3D" id="1.10.10.10">
    <property type="entry name" value="Winged helix-like DNA-binding domain superfamily/Winged helix DNA-binding domain"/>
    <property type="match status" value="1"/>
</dbReference>
<dbReference type="GO" id="GO:0000981">
    <property type="term" value="F:DNA-binding transcription factor activity, RNA polymerase II-specific"/>
    <property type="evidence" value="ECO:0007669"/>
    <property type="project" value="TreeGrafter"/>
</dbReference>